<name>A0A6C0LMV5_9ZZZZ</name>
<reference evidence="2" key="1">
    <citation type="journal article" date="2020" name="Nature">
        <title>Giant virus diversity and host interactions through global metagenomics.</title>
        <authorList>
            <person name="Schulz F."/>
            <person name="Roux S."/>
            <person name="Paez-Espino D."/>
            <person name="Jungbluth S."/>
            <person name="Walsh D.A."/>
            <person name="Denef V.J."/>
            <person name="McMahon K.D."/>
            <person name="Konstantinidis K.T."/>
            <person name="Eloe-Fadrosh E.A."/>
            <person name="Kyrpides N.C."/>
            <person name="Woyke T."/>
        </authorList>
    </citation>
    <scope>NUCLEOTIDE SEQUENCE</scope>
    <source>
        <strain evidence="2">GVMAG-M-3300027892-73</strain>
    </source>
</reference>
<keyword evidence="1" id="KW-0472">Membrane</keyword>
<evidence type="ECO:0000256" key="1">
    <source>
        <dbReference type="SAM" id="Phobius"/>
    </source>
</evidence>
<proteinExistence type="predicted"/>
<dbReference type="AlphaFoldDB" id="A0A6C0LMV5"/>
<dbReference type="InterPro" id="IPR013320">
    <property type="entry name" value="ConA-like_dom_sf"/>
</dbReference>
<feature type="transmembrane region" description="Helical" evidence="1">
    <location>
        <begin position="6"/>
        <end position="24"/>
    </location>
</feature>
<protein>
    <recommendedName>
        <fullName evidence="3">Lectin/glucanase superfamily protein</fullName>
    </recommendedName>
</protein>
<organism evidence="2">
    <name type="scientific">viral metagenome</name>
    <dbReference type="NCBI Taxonomy" id="1070528"/>
    <lineage>
        <taxon>unclassified sequences</taxon>
        <taxon>metagenomes</taxon>
        <taxon>organismal metagenomes</taxon>
    </lineage>
</organism>
<evidence type="ECO:0000313" key="2">
    <source>
        <dbReference type="EMBL" id="QHU31051.1"/>
    </source>
</evidence>
<keyword evidence="1" id="KW-0812">Transmembrane</keyword>
<sequence>MSPLTIVIIVVIVVLIFMILRYLFSTPNTLQGSVQSGQTSSHIAASSLATDGSNAPATNFTYSYWFYVNDWNYRYGHKKVLFGRMGASLPGGSIDNLDKLQPCPAVILGAIENNLAITLACFGVADGEAQADGENNTVNHTCVVSNIPIQRWVNLLISVYGRTLDVYLDGKLVRTCLLPGIAAVKNNAPVIVTPMGGFDGWTSKLQYWPNSYNPQQAWNTYLQGYRGSSFGSDYQVQVSLLENGSTQSTYTI</sequence>
<accession>A0A6C0LMV5</accession>
<dbReference type="SUPFAM" id="SSF49899">
    <property type="entry name" value="Concanavalin A-like lectins/glucanases"/>
    <property type="match status" value="1"/>
</dbReference>
<dbReference type="Gene3D" id="2.60.120.200">
    <property type="match status" value="1"/>
</dbReference>
<keyword evidence="1" id="KW-1133">Transmembrane helix</keyword>
<dbReference type="EMBL" id="MN740522">
    <property type="protein sequence ID" value="QHU31051.1"/>
    <property type="molecule type" value="Genomic_DNA"/>
</dbReference>
<evidence type="ECO:0008006" key="3">
    <source>
        <dbReference type="Google" id="ProtNLM"/>
    </source>
</evidence>